<dbReference type="InterPro" id="IPR014756">
    <property type="entry name" value="Ig_E-set"/>
</dbReference>
<dbReference type="GO" id="GO:0031207">
    <property type="term" value="C:Sec62/Sec63 complex"/>
    <property type="evidence" value="ECO:0007669"/>
    <property type="project" value="TreeGrafter"/>
</dbReference>
<dbReference type="PANTHER" id="PTHR24075">
    <property type="entry name" value="SEC63 DOMAIN-CONTAINING"/>
    <property type="match status" value="1"/>
</dbReference>
<dbReference type="SUPFAM" id="SSF81296">
    <property type="entry name" value="E set domains"/>
    <property type="match status" value="1"/>
</dbReference>
<dbReference type="AlphaFoldDB" id="A0A0C2M3M9"/>
<dbReference type="GO" id="GO:0008320">
    <property type="term" value="F:protein transmembrane transporter activity"/>
    <property type="evidence" value="ECO:0007669"/>
    <property type="project" value="TreeGrafter"/>
</dbReference>
<dbReference type="Proteomes" id="UP000031668">
    <property type="component" value="Unassembled WGS sequence"/>
</dbReference>
<gene>
    <name evidence="1" type="ORF">RF11_13761</name>
</gene>
<dbReference type="GO" id="GO:0006614">
    <property type="term" value="P:SRP-dependent cotranslational protein targeting to membrane"/>
    <property type="evidence" value="ECO:0007669"/>
    <property type="project" value="TreeGrafter"/>
</dbReference>
<dbReference type="GO" id="GO:0006620">
    <property type="term" value="P:post-translational protein targeting to endoplasmic reticulum membrane"/>
    <property type="evidence" value="ECO:0007669"/>
    <property type="project" value="TreeGrafter"/>
</dbReference>
<dbReference type="EMBL" id="JWZT01005311">
    <property type="protein sequence ID" value="KII61605.1"/>
    <property type="molecule type" value="Genomic_DNA"/>
</dbReference>
<keyword evidence="2" id="KW-1185">Reference proteome</keyword>
<name>A0A0C2M3M9_THEKT</name>
<reference evidence="1 2" key="1">
    <citation type="journal article" date="2014" name="Genome Biol. Evol.">
        <title>The genome of the myxosporean Thelohanellus kitauei shows adaptations to nutrient acquisition within its fish host.</title>
        <authorList>
            <person name="Yang Y."/>
            <person name="Xiong J."/>
            <person name="Zhou Z."/>
            <person name="Huo F."/>
            <person name="Miao W."/>
            <person name="Ran C."/>
            <person name="Liu Y."/>
            <person name="Zhang J."/>
            <person name="Feng J."/>
            <person name="Wang M."/>
            <person name="Wang M."/>
            <person name="Wang L."/>
            <person name="Yao B."/>
        </authorList>
    </citation>
    <scope>NUCLEOTIDE SEQUENCE [LARGE SCALE GENOMIC DNA]</scope>
    <source>
        <strain evidence="1">Wuqing</strain>
    </source>
</reference>
<dbReference type="Gene3D" id="2.60.40.150">
    <property type="entry name" value="C2 domain"/>
    <property type="match status" value="1"/>
</dbReference>
<organism evidence="1 2">
    <name type="scientific">Thelohanellus kitauei</name>
    <name type="common">Myxosporean</name>
    <dbReference type="NCBI Taxonomy" id="669202"/>
    <lineage>
        <taxon>Eukaryota</taxon>
        <taxon>Metazoa</taxon>
        <taxon>Cnidaria</taxon>
        <taxon>Myxozoa</taxon>
        <taxon>Myxosporea</taxon>
        <taxon>Bivalvulida</taxon>
        <taxon>Platysporina</taxon>
        <taxon>Myxobolidae</taxon>
        <taxon>Thelohanellus</taxon>
    </lineage>
</organism>
<evidence type="ECO:0000313" key="2">
    <source>
        <dbReference type="Proteomes" id="UP000031668"/>
    </source>
</evidence>
<dbReference type="PANTHER" id="PTHR24075:SF0">
    <property type="entry name" value="TRANSLOCATION PROTEIN SEC63 HOMOLOG"/>
    <property type="match status" value="1"/>
</dbReference>
<dbReference type="OrthoDB" id="1734229at2759"/>
<comment type="caution">
    <text evidence="1">The sequence shown here is derived from an EMBL/GenBank/DDBJ whole genome shotgun (WGS) entry which is preliminary data.</text>
</comment>
<sequence>MILAGEDCENTAVEESGVVTIIFRVERSSLATKWHNSSTEKSLTEGESRELQCPEDCLVWRYDHPLKSPPLYFVHSPKFPILKKEGWWAYVLTSAEKFITAPIYFHFTKNTEFLKFQFQAPSFIGVSRYKCVIMSDSYLGFQFQQEITVFLLFIGSNH</sequence>
<evidence type="ECO:0000313" key="1">
    <source>
        <dbReference type="EMBL" id="KII61605.1"/>
    </source>
</evidence>
<dbReference type="InterPro" id="IPR035892">
    <property type="entry name" value="C2_domain_sf"/>
</dbReference>
<proteinExistence type="predicted"/>
<protein>
    <submittedName>
        <fullName evidence="1">Uncharacterized protein</fullName>
    </submittedName>
</protein>
<dbReference type="GO" id="GO:0003723">
    <property type="term" value="F:RNA binding"/>
    <property type="evidence" value="ECO:0007669"/>
    <property type="project" value="TreeGrafter"/>
</dbReference>
<accession>A0A0C2M3M9</accession>